<comment type="caution">
    <text evidence="4">The sequence shown here is derived from an EMBL/GenBank/DDBJ whole genome shotgun (WGS) entry which is preliminary data.</text>
</comment>
<dbReference type="PANTHER" id="PTHR43798:SF33">
    <property type="entry name" value="HYDROLASE, PUTATIVE (AFU_ORTHOLOGUE AFUA_2G14860)-RELATED"/>
    <property type="match status" value="1"/>
</dbReference>
<dbReference type="Pfam" id="PF00561">
    <property type="entry name" value="Abhydrolase_1"/>
    <property type="match status" value="1"/>
</dbReference>
<dbReference type="PRINTS" id="PR00111">
    <property type="entry name" value="ABHYDROLASE"/>
</dbReference>
<feature type="domain" description="AB hydrolase-1" evidence="3">
    <location>
        <begin position="34"/>
        <end position="267"/>
    </location>
</feature>
<reference evidence="4" key="1">
    <citation type="journal article" date="2020" name="mSystems">
        <title>Genome- and Community-Level Interaction Insights into Carbon Utilization and Element Cycling Functions of Hydrothermarchaeota in Hydrothermal Sediment.</title>
        <authorList>
            <person name="Zhou Z."/>
            <person name="Liu Y."/>
            <person name="Xu W."/>
            <person name="Pan J."/>
            <person name="Luo Z.H."/>
            <person name="Li M."/>
        </authorList>
    </citation>
    <scope>NUCLEOTIDE SEQUENCE [LARGE SCALE GENOMIC DNA]</scope>
    <source>
        <strain evidence="4">SpSt-418</strain>
    </source>
</reference>
<dbReference type="InterPro" id="IPR050266">
    <property type="entry name" value="AB_hydrolase_sf"/>
</dbReference>
<comment type="similarity">
    <text evidence="1">Belongs to the peptidase S33 family.</text>
</comment>
<sequence>MRAKIRDTEIYFDVEGSGLVVDGDRMREKPVAFLVHGGPGADHTGFKPLFSRLSDRLQLVYFDHRGQGRSARGDRSTYTLDNNVEDMEALRQHLGLGPIVVIGGSYGGMVALTYASRYPQHVSHLIVMVTVPDFRFLEKAKQNVAERGTAEQKAIAQTLWEGTFRDEEHLREYFQITRTLYSITAKEEDPIPKSWNRAILSADAINEAFGGFLRTYDVRSQLPQITAPTLVIAGKHDWICPPEFSEEIADLIPNSDLRIFENSGHAVRADEPEALLDVIAGFIVYKK</sequence>
<evidence type="ECO:0000259" key="3">
    <source>
        <dbReference type="Pfam" id="PF00561"/>
    </source>
</evidence>
<protein>
    <submittedName>
        <fullName evidence="4">Alpha/beta fold hydrolase</fullName>
    </submittedName>
</protein>
<dbReference type="AlphaFoldDB" id="A0A7C3PD76"/>
<dbReference type="PANTHER" id="PTHR43798">
    <property type="entry name" value="MONOACYLGLYCEROL LIPASE"/>
    <property type="match status" value="1"/>
</dbReference>
<accession>A0A7C3PD76</accession>
<dbReference type="InterPro" id="IPR000073">
    <property type="entry name" value="AB_hydrolase_1"/>
</dbReference>
<dbReference type="GO" id="GO:0006508">
    <property type="term" value="P:proteolysis"/>
    <property type="evidence" value="ECO:0007669"/>
    <property type="project" value="InterPro"/>
</dbReference>
<dbReference type="Gene3D" id="3.40.50.1820">
    <property type="entry name" value="alpha/beta hydrolase"/>
    <property type="match status" value="1"/>
</dbReference>
<organism evidence="4">
    <name type="scientific">Oscillatoriales cyanobacterium SpSt-418</name>
    <dbReference type="NCBI Taxonomy" id="2282169"/>
    <lineage>
        <taxon>Bacteria</taxon>
        <taxon>Bacillati</taxon>
        <taxon>Cyanobacteriota</taxon>
        <taxon>Cyanophyceae</taxon>
        <taxon>Oscillatoriophycideae</taxon>
        <taxon>Oscillatoriales</taxon>
    </lineage>
</organism>
<dbReference type="GO" id="GO:0004177">
    <property type="term" value="F:aminopeptidase activity"/>
    <property type="evidence" value="ECO:0007669"/>
    <property type="project" value="UniProtKB-EC"/>
</dbReference>
<gene>
    <name evidence="4" type="ORF">ENR64_11670</name>
</gene>
<name>A0A7C3PD76_9CYAN</name>
<dbReference type="EMBL" id="DSRU01000167">
    <property type="protein sequence ID" value="HFM98392.1"/>
    <property type="molecule type" value="Genomic_DNA"/>
</dbReference>
<dbReference type="InterPro" id="IPR002410">
    <property type="entry name" value="Peptidase_S33"/>
</dbReference>
<dbReference type="GO" id="GO:0016020">
    <property type="term" value="C:membrane"/>
    <property type="evidence" value="ECO:0007669"/>
    <property type="project" value="TreeGrafter"/>
</dbReference>
<evidence type="ECO:0000256" key="1">
    <source>
        <dbReference type="ARBA" id="ARBA00010088"/>
    </source>
</evidence>
<evidence type="ECO:0000256" key="2">
    <source>
        <dbReference type="ARBA" id="ARBA00022801"/>
    </source>
</evidence>
<keyword evidence="2 4" id="KW-0378">Hydrolase</keyword>
<dbReference type="InterPro" id="IPR029058">
    <property type="entry name" value="AB_hydrolase_fold"/>
</dbReference>
<evidence type="ECO:0000313" key="4">
    <source>
        <dbReference type="EMBL" id="HFM98392.1"/>
    </source>
</evidence>
<proteinExistence type="inferred from homology"/>
<dbReference type="SUPFAM" id="SSF53474">
    <property type="entry name" value="alpha/beta-Hydrolases"/>
    <property type="match status" value="1"/>
</dbReference>
<dbReference type="PRINTS" id="PR00793">
    <property type="entry name" value="PROAMNOPTASE"/>
</dbReference>